<reference evidence="3 4" key="1">
    <citation type="submission" date="2018-02" db="EMBL/GenBank/DDBJ databases">
        <title>The genomes of Aspergillus section Nigri reveals drivers in fungal speciation.</title>
        <authorList>
            <consortium name="DOE Joint Genome Institute"/>
            <person name="Vesth T.C."/>
            <person name="Nybo J."/>
            <person name="Theobald S."/>
            <person name="Brandl J."/>
            <person name="Frisvad J.C."/>
            <person name="Nielsen K.F."/>
            <person name="Lyhne E.K."/>
            <person name="Kogle M.E."/>
            <person name="Kuo A."/>
            <person name="Riley R."/>
            <person name="Clum A."/>
            <person name="Nolan M."/>
            <person name="Lipzen A."/>
            <person name="Salamov A."/>
            <person name="Henrissat B."/>
            <person name="Wiebenga A."/>
            <person name="De vries R.P."/>
            <person name="Grigoriev I.V."/>
            <person name="Mortensen U.H."/>
            <person name="Andersen M.R."/>
            <person name="Baker S.E."/>
        </authorList>
    </citation>
    <scope>NUCLEOTIDE SEQUENCE [LARGE SCALE GENOMIC DNA]</scope>
    <source>
        <strain evidence="3 4">CBS 112811</strain>
    </source>
</reference>
<dbReference type="Proteomes" id="UP000249526">
    <property type="component" value="Unassembled WGS sequence"/>
</dbReference>
<dbReference type="GeneID" id="37169141"/>
<name>A0A8G1VJP1_9EURO</name>
<evidence type="ECO:0000313" key="4">
    <source>
        <dbReference type="Proteomes" id="UP000249526"/>
    </source>
</evidence>
<protein>
    <submittedName>
        <fullName evidence="3">Uncharacterized protein</fullName>
    </submittedName>
</protein>
<dbReference type="EMBL" id="KZ825070">
    <property type="protein sequence ID" value="RAH54890.1"/>
    <property type="molecule type" value="Genomic_DNA"/>
</dbReference>
<keyword evidence="4" id="KW-1185">Reference proteome</keyword>
<dbReference type="RefSeq" id="XP_025512812.1">
    <property type="nucleotide sequence ID" value="XM_025665739.1"/>
</dbReference>
<sequence>MLNYKLWYHIAIHWSAILSATQSLTAQPSTQYPQHCGTQLAISPNPPPAYCYYLPLSIGIIGYILPSHTKPRIPSNTDIIIPISGKAIVDKPMSSNMILSRYTEHLHRNSASISNKESRPSTKAYYPYNSLNRQPYTRDLPRNYHSSLPQNKRKLPLFSPLKLW</sequence>
<organism evidence="3 4">
    <name type="scientific">Aspergillus piperis CBS 112811</name>
    <dbReference type="NCBI Taxonomy" id="1448313"/>
    <lineage>
        <taxon>Eukaryota</taxon>
        <taxon>Fungi</taxon>
        <taxon>Dikarya</taxon>
        <taxon>Ascomycota</taxon>
        <taxon>Pezizomycotina</taxon>
        <taxon>Eurotiomycetes</taxon>
        <taxon>Eurotiomycetidae</taxon>
        <taxon>Eurotiales</taxon>
        <taxon>Aspergillaceae</taxon>
        <taxon>Aspergillus</taxon>
        <taxon>Aspergillus subgen. Circumdati</taxon>
    </lineage>
</organism>
<feature type="region of interest" description="Disordered" evidence="1">
    <location>
        <begin position="110"/>
        <end position="148"/>
    </location>
</feature>
<feature type="signal peptide" evidence="2">
    <location>
        <begin position="1"/>
        <end position="26"/>
    </location>
</feature>
<dbReference type="AlphaFoldDB" id="A0A8G1VJP1"/>
<gene>
    <name evidence="3" type="ORF">BO85DRAFT_86119</name>
</gene>
<accession>A0A8G1VJP1</accession>
<evidence type="ECO:0000313" key="3">
    <source>
        <dbReference type="EMBL" id="RAH54890.1"/>
    </source>
</evidence>
<proteinExistence type="predicted"/>
<keyword evidence="2" id="KW-0732">Signal</keyword>
<evidence type="ECO:0000256" key="1">
    <source>
        <dbReference type="SAM" id="MobiDB-lite"/>
    </source>
</evidence>
<evidence type="ECO:0000256" key="2">
    <source>
        <dbReference type="SAM" id="SignalP"/>
    </source>
</evidence>
<feature type="chain" id="PRO_5034780600" evidence="2">
    <location>
        <begin position="27"/>
        <end position="164"/>
    </location>
</feature>